<sequence length="76" mass="8717">MPLPSAPLHSTRLGSTTSLIRLAPQSLSYFRRKWDGPHAAFNPNMERNIKENNLHLYISQYFTVDMKIHAGSHLQL</sequence>
<name>A0AAN8WGE9_HALRR</name>
<protein>
    <submittedName>
        <fullName evidence="1">Uncharacterized protein</fullName>
    </submittedName>
</protein>
<proteinExistence type="predicted"/>
<reference evidence="1 2" key="1">
    <citation type="submission" date="2023-11" db="EMBL/GenBank/DDBJ databases">
        <title>Halocaridina rubra genome assembly.</title>
        <authorList>
            <person name="Smith C."/>
        </authorList>
    </citation>
    <scope>NUCLEOTIDE SEQUENCE [LARGE SCALE GENOMIC DNA]</scope>
    <source>
        <strain evidence="1">EP-1</strain>
        <tissue evidence="1">Whole</tissue>
    </source>
</reference>
<evidence type="ECO:0000313" key="2">
    <source>
        <dbReference type="Proteomes" id="UP001381693"/>
    </source>
</evidence>
<dbReference type="EMBL" id="JAXCGZ010022705">
    <property type="protein sequence ID" value="KAK7026643.1"/>
    <property type="molecule type" value="Genomic_DNA"/>
</dbReference>
<evidence type="ECO:0000313" key="1">
    <source>
        <dbReference type="EMBL" id="KAK7026643.1"/>
    </source>
</evidence>
<gene>
    <name evidence="1" type="ORF">SK128_015455</name>
</gene>
<dbReference type="AlphaFoldDB" id="A0AAN8WGE9"/>
<keyword evidence="2" id="KW-1185">Reference proteome</keyword>
<comment type="caution">
    <text evidence="1">The sequence shown here is derived from an EMBL/GenBank/DDBJ whole genome shotgun (WGS) entry which is preliminary data.</text>
</comment>
<accession>A0AAN8WGE9</accession>
<organism evidence="1 2">
    <name type="scientific">Halocaridina rubra</name>
    <name type="common">Hawaiian red shrimp</name>
    <dbReference type="NCBI Taxonomy" id="373956"/>
    <lineage>
        <taxon>Eukaryota</taxon>
        <taxon>Metazoa</taxon>
        <taxon>Ecdysozoa</taxon>
        <taxon>Arthropoda</taxon>
        <taxon>Crustacea</taxon>
        <taxon>Multicrustacea</taxon>
        <taxon>Malacostraca</taxon>
        <taxon>Eumalacostraca</taxon>
        <taxon>Eucarida</taxon>
        <taxon>Decapoda</taxon>
        <taxon>Pleocyemata</taxon>
        <taxon>Caridea</taxon>
        <taxon>Atyoidea</taxon>
        <taxon>Atyidae</taxon>
        <taxon>Halocaridina</taxon>
    </lineage>
</organism>
<dbReference type="Proteomes" id="UP001381693">
    <property type="component" value="Unassembled WGS sequence"/>
</dbReference>